<feature type="transmembrane region" description="Helical" evidence="1">
    <location>
        <begin position="21"/>
        <end position="46"/>
    </location>
</feature>
<gene>
    <name evidence="2" type="ORF">JWR99_15895</name>
</gene>
<feature type="transmembrane region" description="Helical" evidence="1">
    <location>
        <begin position="52"/>
        <end position="74"/>
    </location>
</feature>
<protein>
    <submittedName>
        <fullName evidence="2">Type IV secretion protein Rhs</fullName>
    </submittedName>
</protein>
<evidence type="ECO:0000313" key="2">
    <source>
        <dbReference type="EMBL" id="MBN2977354.1"/>
    </source>
</evidence>
<reference evidence="2 3" key="1">
    <citation type="journal article" date="2021" name="Int. J. Syst. Evol. Microbiol.">
        <title>Pseudomonas lactucae sp. nov., a pathogen causing bacterial rot of lettuce in Japan.</title>
        <authorList>
            <person name="Sawada H."/>
            <person name="Fujikawa T."/>
            <person name="Satou M."/>
        </authorList>
    </citation>
    <scope>NUCLEOTIDE SEQUENCE [LARGE SCALE GENOMIC DNA]</scope>
    <source>
        <strain evidence="2 3">MAFF 301381</strain>
    </source>
</reference>
<dbReference type="EMBL" id="JAFHKJ010000064">
    <property type="protein sequence ID" value="MBN2977354.1"/>
    <property type="molecule type" value="Genomic_DNA"/>
</dbReference>
<keyword evidence="3" id="KW-1185">Reference proteome</keyword>
<name>A0A9X0YCE4_9PSED</name>
<comment type="caution">
    <text evidence="2">The sequence shown here is derived from an EMBL/GenBank/DDBJ whole genome shotgun (WGS) entry which is preliminary data.</text>
</comment>
<evidence type="ECO:0000256" key="1">
    <source>
        <dbReference type="SAM" id="Phobius"/>
    </source>
</evidence>
<organism evidence="2 3">
    <name type="scientific">Pseudomonas lactucae</name>
    <dbReference type="NCBI Taxonomy" id="2813360"/>
    <lineage>
        <taxon>Bacteria</taxon>
        <taxon>Pseudomonadati</taxon>
        <taxon>Pseudomonadota</taxon>
        <taxon>Gammaproteobacteria</taxon>
        <taxon>Pseudomonadales</taxon>
        <taxon>Pseudomonadaceae</taxon>
        <taxon>Pseudomonas</taxon>
    </lineage>
</organism>
<evidence type="ECO:0000313" key="3">
    <source>
        <dbReference type="Proteomes" id="UP001154860"/>
    </source>
</evidence>
<keyword evidence="1" id="KW-1133">Transmembrane helix</keyword>
<sequence>MSDALWAARMGDALSHTSMMADILGGVLEVAANIAITAVATAAVVAATGITVATGGLGCFLLGAVVGTVVGLAMSKTGADKGLSNLCESFSNALFPPTVQANILSGATNTLTNNLPAARAAGAISSHVAPAGTELEAPAPEPEASYLDMAESFFSQMWRP</sequence>
<keyword evidence="1" id="KW-0812">Transmembrane</keyword>
<keyword evidence="1" id="KW-0472">Membrane</keyword>
<reference evidence="2 3" key="2">
    <citation type="journal article" date="2023" name="Plant Pathol.">
        <title>Dismantling and reorganizing Pseudomonas marginalis sensu#lato.</title>
        <authorList>
            <person name="Sawada H."/>
            <person name="Fujikawa T."/>
            <person name="Satou M."/>
        </authorList>
    </citation>
    <scope>NUCLEOTIDE SEQUENCE [LARGE SCALE GENOMIC DNA]</scope>
    <source>
        <strain evidence="2 3">MAFF 301381</strain>
    </source>
</reference>
<dbReference type="AlphaFoldDB" id="A0A9X0YCE4"/>
<proteinExistence type="predicted"/>
<accession>A0A9X0YCE4</accession>
<dbReference type="Proteomes" id="UP001154860">
    <property type="component" value="Unassembled WGS sequence"/>
</dbReference>
<feature type="non-terminal residue" evidence="2">
    <location>
        <position position="160"/>
    </location>
</feature>